<protein>
    <recommendedName>
        <fullName evidence="2">NB-ARC domain-containing protein</fullName>
    </recommendedName>
</protein>
<evidence type="ECO:0000259" key="2">
    <source>
        <dbReference type="Pfam" id="PF00931"/>
    </source>
</evidence>
<reference evidence="3" key="1">
    <citation type="submission" date="2022-07" db="EMBL/GenBank/DDBJ databases">
        <title>Genome Sequence of Xylaria arbuscula.</title>
        <authorList>
            <person name="Buettner E."/>
        </authorList>
    </citation>
    <scope>NUCLEOTIDE SEQUENCE</scope>
    <source>
        <strain evidence="3">VT107</strain>
    </source>
</reference>
<dbReference type="PROSITE" id="PS50005">
    <property type="entry name" value="TPR"/>
    <property type="match status" value="1"/>
</dbReference>
<name>A0A9W8N2Z1_9PEZI</name>
<dbReference type="Pfam" id="PF00931">
    <property type="entry name" value="NB-ARC"/>
    <property type="match status" value="1"/>
</dbReference>
<dbReference type="GO" id="GO:0043531">
    <property type="term" value="F:ADP binding"/>
    <property type="evidence" value="ECO:0007669"/>
    <property type="project" value="InterPro"/>
</dbReference>
<keyword evidence="4" id="KW-1185">Reference proteome</keyword>
<dbReference type="InterPro" id="IPR019734">
    <property type="entry name" value="TPR_rpt"/>
</dbReference>
<evidence type="ECO:0000313" key="4">
    <source>
        <dbReference type="Proteomes" id="UP001148614"/>
    </source>
</evidence>
<dbReference type="Gene3D" id="1.25.40.10">
    <property type="entry name" value="Tetratricopeptide repeat domain"/>
    <property type="match status" value="1"/>
</dbReference>
<dbReference type="PANTHER" id="PTHR46082:SF6">
    <property type="entry name" value="AAA+ ATPASE DOMAIN-CONTAINING PROTEIN-RELATED"/>
    <property type="match status" value="1"/>
</dbReference>
<proteinExistence type="predicted"/>
<dbReference type="PANTHER" id="PTHR46082">
    <property type="entry name" value="ATP/GTP-BINDING PROTEIN-RELATED"/>
    <property type="match status" value="1"/>
</dbReference>
<dbReference type="AlphaFoldDB" id="A0A9W8N2Z1"/>
<sequence>MTSELKSAMAWTNLQQMPPVDSVTLAHHFMVPFGRNDDFVGRNAILEQLLEKIPPSANNDDCQRTAIEGLGGIGKTQIALEAAYQIRNRFPDCSVFWVPAIDLTSFENAYREIGRLLQLPGIDNETADVKVLVKTALGQKNAGNWLLIVDNIDDMELLRVYLADYLPFSRQGSILFTTRNRQVAVQLDIPQENIITVQEMDNAEATKLLRKGLKESQIGDAESMKHLLRFLANLPLAIKQASAYMASNRNVTVPKYLEFCRSSNVDLINLLSKQFEDRHRYKGHARNQNPVATTWLISFEHISRNNPQAADYLKFICFLAEKDIPLSLLPVTSKMQMEEAIGLLNAYAFITEHDTPDAFDIHRLIRLVTRSWLQKKGEWEKWTTKVVQQLIKEYPFPRHKNREIWTKYLPHGQAVLEVDGAVNTERNSSLLYNIAESYSILGKYDNAELLYRQTLELKEGVLGLEHPSTLASMNNLAFVLGRQGKYEEAETILASQRTITSD</sequence>
<evidence type="ECO:0000256" key="1">
    <source>
        <dbReference type="PROSITE-ProRule" id="PRU00339"/>
    </source>
</evidence>
<dbReference type="Gene3D" id="3.40.50.300">
    <property type="entry name" value="P-loop containing nucleotide triphosphate hydrolases"/>
    <property type="match status" value="1"/>
</dbReference>
<dbReference type="Proteomes" id="UP001148614">
    <property type="component" value="Unassembled WGS sequence"/>
</dbReference>
<dbReference type="Pfam" id="PF13424">
    <property type="entry name" value="TPR_12"/>
    <property type="match status" value="1"/>
</dbReference>
<dbReference type="EMBL" id="JANPWZ010003661">
    <property type="protein sequence ID" value="KAJ3551744.1"/>
    <property type="molecule type" value="Genomic_DNA"/>
</dbReference>
<dbReference type="InterPro" id="IPR002182">
    <property type="entry name" value="NB-ARC"/>
</dbReference>
<dbReference type="InterPro" id="IPR027417">
    <property type="entry name" value="P-loop_NTPase"/>
</dbReference>
<feature type="domain" description="NB-ARC" evidence="2">
    <location>
        <begin position="57"/>
        <end position="211"/>
    </location>
</feature>
<dbReference type="SMART" id="SM00028">
    <property type="entry name" value="TPR"/>
    <property type="match status" value="1"/>
</dbReference>
<accession>A0A9W8N2Z1</accession>
<feature type="repeat" description="TPR" evidence="1">
    <location>
        <begin position="428"/>
        <end position="461"/>
    </location>
</feature>
<dbReference type="SUPFAM" id="SSF48452">
    <property type="entry name" value="TPR-like"/>
    <property type="match status" value="1"/>
</dbReference>
<comment type="caution">
    <text evidence="3">The sequence shown here is derived from an EMBL/GenBank/DDBJ whole genome shotgun (WGS) entry which is preliminary data.</text>
</comment>
<dbReference type="VEuPathDB" id="FungiDB:F4678DRAFT_479500"/>
<dbReference type="SUPFAM" id="SSF52540">
    <property type="entry name" value="P-loop containing nucleoside triphosphate hydrolases"/>
    <property type="match status" value="1"/>
</dbReference>
<dbReference type="InterPro" id="IPR053137">
    <property type="entry name" value="NLR-like"/>
</dbReference>
<gene>
    <name evidence="3" type="ORF">NPX13_g11291</name>
</gene>
<dbReference type="InterPro" id="IPR011990">
    <property type="entry name" value="TPR-like_helical_dom_sf"/>
</dbReference>
<evidence type="ECO:0000313" key="3">
    <source>
        <dbReference type="EMBL" id="KAJ3551744.1"/>
    </source>
</evidence>
<organism evidence="3 4">
    <name type="scientific">Xylaria arbuscula</name>
    <dbReference type="NCBI Taxonomy" id="114810"/>
    <lineage>
        <taxon>Eukaryota</taxon>
        <taxon>Fungi</taxon>
        <taxon>Dikarya</taxon>
        <taxon>Ascomycota</taxon>
        <taxon>Pezizomycotina</taxon>
        <taxon>Sordariomycetes</taxon>
        <taxon>Xylariomycetidae</taxon>
        <taxon>Xylariales</taxon>
        <taxon>Xylariaceae</taxon>
        <taxon>Xylaria</taxon>
    </lineage>
</organism>
<keyword evidence="1" id="KW-0802">TPR repeat</keyword>